<proteinExistence type="predicted"/>
<feature type="transmembrane region" description="Helical" evidence="1">
    <location>
        <begin position="92"/>
        <end position="114"/>
    </location>
</feature>
<reference evidence="3" key="1">
    <citation type="submission" date="2017-10" db="EMBL/GenBank/DDBJ databases">
        <title>Draft genome sequences of strains TRE 1, TRE 9, TRE H and TRI 7, isolated from tamarins, belonging to four potential novel Bifidobacterium species.</title>
        <authorList>
            <person name="Mattarelli P."/>
            <person name="Modesto M."/>
            <person name="Puglisi E."/>
            <person name="Morelli L."/>
            <person name="Bonetti A."/>
            <person name="Spezio C."/>
            <person name="Sandri C."/>
        </authorList>
    </citation>
    <scope>NUCLEOTIDE SEQUENCE [LARGE SCALE GENOMIC DNA]</scope>
    <source>
        <strain evidence="3">TREH</strain>
    </source>
</reference>
<sequence>MTGKTQGLSKQFLLTLRRCLTVYGVVLAVGLLLFVPLCYQSVMLGYTGSSAIVFPGINDVELYFRPILLFTAMAWQWFFFDSALCHGVSRRSYMKATAITAAVVPLVLSAFYLVARFTVIATGTAICYEKSDGCRLTGPFYAHLSEQFLYAWERVSSDAFSALEATYSKELAAGPLFVGMKFFSMMLAYTAIGTLIGAVLAWLASKGIWAVVIAVVAFWYAAQQLSSSMSMLLYVPKMQAVGAFFQRGTAQNRLVQAMSGRVVSYTADGVEIGTYVVWIPLAESLVLFALCMWIVWMLTKRREIHPARQRG</sequence>
<keyword evidence="3" id="KW-1185">Reference proteome</keyword>
<keyword evidence="1" id="KW-0812">Transmembrane</keyword>
<evidence type="ECO:0000313" key="2">
    <source>
        <dbReference type="EMBL" id="PJM76913.1"/>
    </source>
</evidence>
<evidence type="ECO:0000256" key="1">
    <source>
        <dbReference type="SAM" id="Phobius"/>
    </source>
</evidence>
<keyword evidence="1" id="KW-1133">Transmembrane helix</keyword>
<dbReference type="OrthoDB" id="3240598at2"/>
<feature type="transmembrane region" description="Helical" evidence="1">
    <location>
        <begin position="208"/>
        <end position="226"/>
    </location>
</feature>
<name>A0A2M9HJC9_9BIFI</name>
<feature type="transmembrane region" description="Helical" evidence="1">
    <location>
        <begin position="62"/>
        <end position="80"/>
    </location>
</feature>
<gene>
    <name evidence="2" type="ORF">CSQ86_07390</name>
</gene>
<comment type="caution">
    <text evidence="2">The sequence shown here is derived from an EMBL/GenBank/DDBJ whole genome shotgun (WGS) entry which is preliminary data.</text>
</comment>
<keyword evidence="1" id="KW-0472">Membrane</keyword>
<accession>A0A2M9HJC9</accession>
<feature type="transmembrane region" description="Helical" evidence="1">
    <location>
        <begin position="20"/>
        <end position="42"/>
    </location>
</feature>
<dbReference type="RefSeq" id="WP_100494470.1">
    <property type="nucleotide sequence ID" value="NZ_PEBJ01000003.1"/>
</dbReference>
<feature type="transmembrane region" description="Helical" evidence="1">
    <location>
        <begin position="182"/>
        <end position="203"/>
    </location>
</feature>
<evidence type="ECO:0000313" key="3">
    <source>
        <dbReference type="Proteomes" id="UP000229239"/>
    </source>
</evidence>
<dbReference type="Proteomes" id="UP000229239">
    <property type="component" value="Unassembled WGS sequence"/>
</dbReference>
<protein>
    <submittedName>
        <fullName evidence="2">Uncharacterized protein</fullName>
    </submittedName>
</protein>
<organism evidence="2 3">
    <name type="scientific">Bifidobacterium felsineum</name>
    <dbReference type="NCBI Taxonomy" id="2045440"/>
    <lineage>
        <taxon>Bacteria</taxon>
        <taxon>Bacillati</taxon>
        <taxon>Actinomycetota</taxon>
        <taxon>Actinomycetes</taxon>
        <taxon>Bifidobacteriales</taxon>
        <taxon>Bifidobacteriaceae</taxon>
        <taxon>Bifidobacterium</taxon>
    </lineage>
</organism>
<dbReference type="EMBL" id="PEBJ01000003">
    <property type="protein sequence ID" value="PJM76913.1"/>
    <property type="molecule type" value="Genomic_DNA"/>
</dbReference>
<feature type="transmembrane region" description="Helical" evidence="1">
    <location>
        <begin position="275"/>
        <end position="298"/>
    </location>
</feature>
<dbReference type="AlphaFoldDB" id="A0A2M9HJC9"/>